<dbReference type="PROSITE" id="PS51299">
    <property type="entry name" value="HTH_APSES"/>
    <property type="match status" value="1"/>
</dbReference>
<feature type="region of interest" description="Disordered" evidence="1">
    <location>
        <begin position="429"/>
        <end position="471"/>
    </location>
</feature>
<dbReference type="Proteomes" id="UP000016923">
    <property type="component" value="Unassembled WGS sequence"/>
</dbReference>
<evidence type="ECO:0000313" key="3">
    <source>
        <dbReference type="EMBL" id="EPE03146.1"/>
    </source>
</evidence>
<feature type="domain" description="HTH APSES-type" evidence="2">
    <location>
        <begin position="91"/>
        <end position="209"/>
    </location>
</feature>
<dbReference type="HOGENOM" id="CLU_402298_0_0_1"/>
<feature type="region of interest" description="Disordered" evidence="1">
    <location>
        <begin position="549"/>
        <end position="604"/>
    </location>
</feature>
<proteinExistence type="predicted"/>
<gene>
    <name evidence="3" type="ORF">F503_01482</name>
</gene>
<organism evidence="3 4">
    <name type="scientific">Ophiostoma piceae (strain UAMH 11346)</name>
    <name type="common">Sap stain fungus</name>
    <dbReference type="NCBI Taxonomy" id="1262450"/>
    <lineage>
        <taxon>Eukaryota</taxon>
        <taxon>Fungi</taxon>
        <taxon>Dikarya</taxon>
        <taxon>Ascomycota</taxon>
        <taxon>Pezizomycotina</taxon>
        <taxon>Sordariomycetes</taxon>
        <taxon>Sordariomycetidae</taxon>
        <taxon>Ophiostomatales</taxon>
        <taxon>Ophiostomataceae</taxon>
        <taxon>Ophiostoma</taxon>
    </lineage>
</organism>
<dbReference type="GO" id="GO:0033309">
    <property type="term" value="C:SBF transcription complex"/>
    <property type="evidence" value="ECO:0007669"/>
    <property type="project" value="TreeGrafter"/>
</dbReference>
<dbReference type="VEuPathDB" id="FungiDB:F503_01482"/>
<dbReference type="PANTHER" id="PTHR43828:SF5">
    <property type="entry name" value="TRANSCRIPTIONAL REPRESSOR XBP1"/>
    <property type="match status" value="1"/>
</dbReference>
<evidence type="ECO:0000313" key="4">
    <source>
        <dbReference type="Proteomes" id="UP000016923"/>
    </source>
</evidence>
<dbReference type="PANTHER" id="PTHR43828">
    <property type="entry name" value="ASPARAGINASE"/>
    <property type="match status" value="1"/>
</dbReference>
<dbReference type="InterPro" id="IPR036887">
    <property type="entry name" value="HTH_APSES_sf"/>
</dbReference>
<dbReference type="STRING" id="1262450.S3BUN9"/>
<dbReference type="InterPro" id="IPR051642">
    <property type="entry name" value="SWI6-like"/>
</dbReference>
<accession>S3BUN9</accession>
<dbReference type="SUPFAM" id="SSF54616">
    <property type="entry name" value="DNA-binding domain of Mlu1-box binding protein MBP1"/>
    <property type="match status" value="1"/>
</dbReference>
<name>S3BUN9_OPHP1</name>
<dbReference type="eggNOG" id="ENOG502S1IW">
    <property type="taxonomic scope" value="Eukaryota"/>
</dbReference>
<dbReference type="AlphaFoldDB" id="S3BUN9"/>
<keyword evidence="4" id="KW-1185">Reference proteome</keyword>
<dbReference type="GO" id="GO:0000981">
    <property type="term" value="F:DNA-binding transcription factor activity, RNA polymerase II-specific"/>
    <property type="evidence" value="ECO:0007669"/>
    <property type="project" value="UniProtKB-ARBA"/>
</dbReference>
<dbReference type="GO" id="GO:0003677">
    <property type="term" value="F:DNA binding"/>
    <property type="evidence" value="ECO:0007669"/>
    <property type="project" value="InterPro"/>
</dbReference>
<reference evidence="3 4" key="1">
    <citation type="journal article" date="2013" name="BMC Genomics">
        <title>The genome and transcriptome of the pine saprophyte Ophiostoma piceae, and a comparison with the bark beetle-associated pine pathogen Grosmannia clavigera.</title>
        <authorList>
            <person name="Haridas S."/>
            <person name="Wang Y."/>
            <person name="Lim L."/>
            <person name="Massoumi Alamouti S."/>
            <person name="Jackman S."/>
            <person name="Docking R."/>
            <person name="Robertson G."/>
            <person name="Birol I."/>
            <person name="Bohlmann J."/>
            <person name="Breuil C."/>
        </authorList>
    </citation>
    <scope>NUCLEOTIDE SEQUENCE [LARGE SCALE GENOMIC DNA]</scope>
    <source>
        <strain evidence="3 4">UAMH 11346</strain>
    </source>
</reference>
<evidence type="ECO:0000256" key="1">
    <source>
        <dbReference type="SAM" id="MobiDB-lite"/>
    </source>
</evidence>
<sequence>MEASPVTVYSDRLLYQPSSAPVPGREKASSHNAPNTPIEFVRAHAKGAVRFRSFEDDLDEAAMAAIDEFQVYPFGDIEEYCRHIPYASSKKDFYDKTGRESFEVFQYVFKVPGDDKEYHVMWDYNVGLVRMTPFFKCCKYSKTTPAKMLGLNPGLRDITHSITGGSIMAQGYWMPYSCAKAVCATFCCHIAGALIPIFGPDFPSECLPPQSPEYGRMVIPKALVQEATRDTELMRQIALRDSTSAGIKPLPFHRRQSLDPLDYYDHRDYRGVHAQRSHRTHRAVETRYHEAYNLGNQLPPPATQSSYHAHARSEPLNDEYECGPELAPIKYFSLHRGTLLPSPIEHERLPSFSHIASLTSSHHPERSSTTLPPLIIRDDHRHYYQHSGYYNTHNYAPAMESRVDASYPETQRREDTKCLTTDVNMYEDYTRDHGSGAHHQANASEASGHAKQTGWMSGESLGSPPTDYPERPYLWVEHEDSRPVDDAAATTGYRGDAMAEDQGHDGRFVSSSCYPSPPRLPPLVPYESGSLWKRPPHYASRYADSGEVDRARGNMGHRKSVSTSSLPPQRRKHHHQQQQQQQHKASTSGRRKSLKSGNSSTPWNAKDASAAELLIQLGDNGPRQGDYEERIRDSINVKTSYSPRPQLQLQTQTQTRKSTGQRFAASISSLLCDDTTPRKKRRGV</sequence>
<dbReference type="OrthoDB" id="5562739at2759"/>
<dbReference type="GO" id="GO:0030907">
    <property type="term" value="C:MBF transcription complex"/>
    <property type="evidence" value="ECO:0007669"/>
    <property type="project" value="TreeGrafter"/>
</dbReference>
<protein>
    <submittedName>
        <fullName evidence="3">Apses transcription factor xbp1</fullName>
    </submittedName>
</protein>
<dbReference type="EMBL" id="KE148170">
    <property type="protein sequence ID" value="EPE03146.1"/>
    <property type="molecule type" value="Genomic_DNA"/>
</dbReference>
<evidence type="ECO:0000259" key="2">
    <source>
        <dbReference type="PROSITE" id="PS51299"/>
    </source>
</evidence>
<feature type="region of interest" description="Disordered" evidence="1">
    <location>
        <begin position="497"/>
        <end position="519"/>
    </location>
</feature>
<dbReference type="Gene3D" id="3.10.260.10">
    <property type="entry name" value="Transcription regulator HTH, APSES-type DNA-binding domain"/>
    <property type="match status" value="1"/>
</dbReference>
<dbReference type="InterPro" id="IPR003163">
    <property type="entry name" value="Tscrpt_reg_HTH_APSES-type"/>
</dbReference>